<dbReference type="EMBL" id="CSAE01000125">
    <property type="protein sequence ID" value="COV47804.1"/>
    <property type="molecule type" value="Genomic_DNA"/>
</dbReference>
<name>A0A0U0QWV3_MYCTX</name>
<evidence type="ECO:0000313" key="1">
    <source>
        <dbReference type="EMBL" id="COV47804.1"/>
    </source>
</evidence>
<dbReference type="Proteomes" id="UP000038802">
    <property type="component" value="Unassembled WGS sequence"/>
</dbReference>
<gene>
    <name evidence="1" type="ORF">ERS007703_01474</name>
</gene>
<protein>
    <submittedName>
        <fullName evidence="1">Uncharacterized protein</fullName>
    </submittedName>
</protein>
<proteinExistence type="predicted"/>
<evidence type="ECO:0000313" key="2">
    <source>
        <dbReference type="Proteomes" id="UP000038802"/>
    </source>
</evidence>
<sequence length="84" mass="9824">MRQGSSRGGSLMSPRRHRVCPGYRMPWTALEVSWRRYENRPQAFKSYLTMSAQHHCESFPTIYANLPPSPRVRRAWISTPLGEF</sequence>
<reference evidence="2" key="1">
    <citation type="submission" date="2015-03" db="EMBL/GenBank/DDBJ databases">
        <authorList>
            <consortium name="Pathogen Informatics"/>
        </authorList>
    </citation>
    <scope>NUCLEOTIDE SEQUENCE [LARGE SCALE GENOMIC DNA]</scope>
    <source>
        <strain evidence="2">K00500041</strain>
    </source>
</reference>
<accession>A0A0U0QWV3</accession>
<dbReference type="AlphaFoldDB" id="A0A0U0QWV3"/>
<organism evidence="1 2">
    <name type="scientific">Mycobacterium tuberculosis</name>
    <dbReference type="NCBI Taxonomy" id="1773"/>
    <lineage>
        <taxon>Bacteria</taxon>
        <taxon>Bacillati</taxon>
        <taxon>Actinomycetota</taxon>
        <taxon>Actinomycetes</taxon>
        <taxon>Mycobacteriales</taxon>
        <taxon>Mycobacteriaceae</taxon>
        <taxon>Mycobacterium</taxon>
        <taxon>Mycobacterium tuberculosis complex</taxon>
    </lineage>
</organism>